<sequence>MSLCYVWYEGKCFLEKLYECRGWKVKCGVMDMEATGVLEGKEIINPPTLIPVIVDPTIMNQNDNQPMLRFFQQAHLSQQTFLPFLPPAAELAYLPTIVVAPQE</sequence>
<keyword evidence="2" id="KW-1185">Reference proteome</keyword>
<dbReference type="AlphaFoldDB" id="A0A9J5ZVK4"/>
<proteinExistence type="predicted"/>
<accession>A0A9J5ZVK4</accession>
<organism evidence="1 2">
    <name type="scientific">Solanum commersonii</name>
    <name type="common">Commerson's wild potato</name>
    <name type="synonym">Commerson's nightshade</name>
    <dbReference type="NCBI Taxonomy" id="4109"/>
    <lineage>
        <taxon>Eukaryota</taxon>
        <taxon>Viridiplantae</taxon>
        <taxon>Streptophyta</taxon>
        <taxon>Embryophyta</taxon>
        <taxon>Tracheophyta</taxon>
        <taxon>Spermatophyta</taxon>
        <taxon>Magnoliopsida</taxon>
        <taxon>eudicotyledons</taxon>
        <taxon>Gunneridae</taxon>
        <taxon>Pentapetalae</taxon>
        <taxon>asterids</taxon>
        <taxon>lamiids</taxon>
        <taxon>Solanales</taxon>
        <taxon>Solanaceae</taxon>
        <taxon>Solanoideae</taxon>
        <taxon>Solaneae</taxon>
        <taxon>Solanum</taxon>
    </lineage>
</organism>
<reference evidence="1 2" key="1">
    <citation type="submission" date="2020-09" db="EMBL/GenBank/DDBJ databases">
        <title>De no assembly of potato wild relative species, Solanum commersonii.</title>
        <authorList>
            <person name="Cho K."/>
        </authorList>
    </citation>
    <scope>NUCLEOTIDE SEQUENCE [LARGE SCALE GENOMIC DNA]</scope>
    <source>
        <strain evidence="1">LZ3.2</strain>
        <tissue evidence="1">Leaf</tissue>
    </source>
</reference>
<evidence type="ECO:0000313" key="1">
    <source>
        <dbReference type="EMBL" id="KAG5615967.1"/>
    </source>
</evidence>
<name>A0A9J5ZVK4_SOLCO</name>
<comment type="caution">
    <text evidence="1">The sequence shown here is derived from an EMBL/GenBank/DDBJ whole genome shotgun (WGS) entry which is preliminary data.</text>
</comment>
<gene>
    <name evidence="1" type="ORF">H5410_015791</name>
</gene>
<dbReference type="Proteomes" id="UP000824120">
    <property type="component" value="Chromosome 3"/>
</dbReference>
<protein>
    <submittedName>
        <fullName evidence="1">Uncharacterized protein</fullName>
    </submittedName>
</protein>
<evidence type="ECO:0000313" key="2">
    <source>
        <dbReference type="Proteomes" id="UP000824120"/>
    </source>
</evidence>
<dbReference type="EMBL" id="JACXVP010000003">
    <property type="protein sequence ID" value="KAG5615967.1"/>
    <property type="molecule type" value="Genomic_DNA"/>
</dbReference>